<organism evidence="5 6">
    <name type="scientific">Gordonia asplenii</name>
    <dbReference type="NCBI Taxonomy" id="2725283"/>
    <lineage>
        <taxon>Bacteria</taxon>
        <taxon>Bacillati</taxon>
        <taxon>Actinomycetota</taxon>
        <taxon>Actinomycetes</taxon>
        <taxon>Mycobacteriales</taxon>
        <taxon>Gordoniaceae</taxon>
        <taxon>Gordonia</taxon>
    </lineage>
</organism>
<dbReference type="Pfam" id="PF07729">
    <property type="entry name" value="FCD"/>
    <property type="match status" value="1"/>
</dbReference>
<name>A0A848KP28_9ACTN</name>
<dbReference type="InterPro" id="IPR011711">
    <property type="entry name" value="GntR_C"/>
</dbReference>
<dbReference type="SUPFAM" id="SSF46785">
    <property type="entry name" value="Winged helix' DNA-binding domain"/>
    <property type="match status" value="1"/>
</dbReference>
<evidence type="ECO:0000256" key="2">
    <source>
        <dbReference type="ARBA" id="ARBA00023125"/>
    </source>
</evidence>
<dbReference type="PANTHER" id="PTHR43537">
    <property type="entry name" value="TRANSCRIPTIONAL REGULATOR, GNTR FAMILY"/>
    <property type="match status" value="1"/>
</dbReference>
<keyword evidence="3" id="KW-0804">Transcription</keyword>
<reference evidence="5 6" key="1">
    <citation type="submission" date="2020-04" db="EMBL/GenBank/DDBJ databases">
        <title>Gordonia sp. nov. TBRC 11910.</title>
        <authorList>
            <person name="Suriyachadkun C."/>
        </authorList>
    </citation>
    <scope>NUCLEOTIDE SEQUENCE [LARGE SCALE GENOMIC DNA]</scope>
    <source>
        <strain evidence="5 6">TBRC 11910</strain>
    </source>
</reference>
<evidence type="ECO:0000256" key="1">
    <source>
        <dbReference type="ARBA" id="ARBA00023015"/>
    </source>
</evidence>
<accession>A0A848KP28</accession>
<dbReference type="InterPro" id="IPR008920">
    <property type="entry name" value="TF_FadR/GntR_C"/>
</dbReference>
<protein>
    <submittedName>
        <fullName evidence="5">GntR family transcriptional regulator</fullName>
    </submittedName>
</protein>
<dbReference type="InterPro" id="IPR000524">
    <property type="entry name" value="Tscrpt_reg_HTH_GntR"/>
</dbReference>
<dbReference type="GO" id="GO:0003700">
    <property type="term" value="F:DNA-binding transcription factor activity"/>
    <property type="evidence" value="ECO:0007669"/>
    <property type="project" value="InterPro"/>
</dbReference>
<dbReference type="PANTHER" id="PTHR43537:SF24">
    <property type="entry name" value="GLUCONATE OPERON TRANSCRIPTIONAL REPRESSOR"/>
    <property type="match status" value="1"/>
</dbReference>
<dbReference type="RefSeq" id="WP_170192244.1">
    <property type="nucleotide sequence ID" value="NZ_JABBNB010000001.1"/>
</dbReference>
<evidence type="ECO:0000256" key="3">
    <source>
        <dbReference type="ARBA" id="ARBA00023163"/>
    </source>
</evidence>
<keyword evidence="1" id="KW-0805">Transcription regulation</keyword>
<dbReference type="EMBL" id="JABBNB010000001">
    <property type="protein sequence ID" value="NMN99738.1"/>
    <property type="molecule type" value="Genomic_DNA"/>
</dbReference>
<dbReference type="Proteomes" id="UP000550729">
    <property type="component" value="Unassembled WGS sequence"/>
</dbReference>
<evidence type="ECO:0000259" key="4">
    <source>
        <dbReference type="PROSITE" id="PS50949"/>
    </source>
</evidence>
<dbReference type="Gene3D" id="1.10.10.10">
    <property type="entry name" value="Winged helix-like DNA-binding domain superfamily/Winged helix DNA-binding domain"/>
    <property type="match status" value="1"/>
</dbReference>
<evidence type="ECO:0000313" key="5">
    <source>
        <dbReference type="EMBL" id="NMN99738.1"/>
    </source>
</evidence>
<dbReference type="GO" id="GO:0003677">
    <property type="term" value="F:DNA binding"/>
    <property type="evidence" value="ECO:0007669"/>
    <property type="project" value="UniProtKB-KW"/>
</dbReference>
<dbReference type="CDD" id="cd07377">
    <property type="entry name" value="WHTH_GntR"/>
    <property type="match status" value="1"/>
</dbReference>
<dbReference type="PROSITE" id="PS50949">
    <property type="entry name" value="HTH_GNTR"/>
    <property type="match status" value="1"/>
</dbReference>
<dbReference type="SMART" id="SM00345">
    <property type="entry name" value="HTH_GNTR"/>
    <property type="match status" value="1"/>
</dbReference>
<dbReference type="SMART" id="SM00895">
    <property type="entry name" value="FCD"/>
    <property type="match status" value="1"/>
</dbReference>
<dbReference type="InterPro" id="IPR036388">
    <property type="entry name" value="WH-like_DNA-bd_sf"/>
</dbReference>
<comment type="caution">
    <text evidence="5">The sequence shown here is derived from an EMBL/GenBank/DDBJ whole genome shotgun (WGS) entry which is preliminary data.</text>
</comment>
<dbReference type="InterPro" id="IPR036390">
    <property type="entry name" value="WH_DNA-bd_sf"/>
</dbReference>
<sequence length="233" mass="25430">MTTSTDKATLAATIHNRLRDELLRGEFSPGSKVHLSETAARYGVSPSVLREALNRLAERGLVVALPQRGFCVAELSVDGLLDLSRARTLIEAMALRESIADGDLGWESAVLAAHHTLQRTPLTEADGRVNSDWSEAHRQFHHVLLAGGTSKKLTSIADDLRDCSDLYIHWSRLLAHDEQRDTAGEHQQIAELTLARDADGAAAALVAHIERTTEVLIEYARSTPAESDRVATV</sequence>
<feature type="domain" description="HTH gntR-type" evidence="4">
    <location>
        <begin position="8"/>
        <end position="75"/>
    </location>
</feature>
<evidence type="ECO:0000313" key="6">
    <source>
        <dbReference type="Proteomes" id="UP000550729"/>
    </source>
</evidence>
<proteinExistence type="predicted"/>
<dbReference type="SUPFAM" id="SSF48008">
    <property type="entry name" value="GntR ligand-binding domain-like"/>
    <property type="match status" value="1"/>
</dbReference>
<dbReference type="Pfam" id="PF00392">
    <property type="entry name" value="GntR"/>
    <property type="match status" value="1"/>
</dbReference>
<gene>
    <name evidence="5" type="ORF">HH308_00720</name>
</gene>
<keyword evidence="6" id="KW-1185">Reference proteome</keyword>
<keyword evidence="2" id="KW-0238">DNA-binding</keyword>
<dbReference type="Gene3D" id="1.20.120.530">
    <property type="entry name" value="GntR ligand-binding domain-like"/>
    <property type="match status" value="1"/>
</dbReference>
<dbReference type="AlphaFoldDB" id="A0A848KP28"/>